<dbReference type="AlphaFoldDB" id="V2XFC8"/>
<dbReference type="HOGENOM" id="CLU_1050047_0_0_1"/>
<accession>V2XFC8</accession>
<dbReference type="KEGG" id="mrr:Moror_2946"/>
<dbReference type="Proteomes" id="UP000017559">
    <property type="component" value="Unassembled WGS sequence"/>
</dbReference>
<dbReference type="EMBL" id="AWSO01000364">
    <property type="protein sequence ID" value="ESK91180.1"/>
    <property type="molecule type" value="Genomic_DNA"/>
</dbReference>
<feature type="chain" id="PRO_5004711821" evidence="1">
    <location>
        <begin position="21"/>
        <end position="265"/>
    </location>
</feature>
<gene>
    <name evidence="2" type="ORF">Moror_2946</name>
</gene>
<reference evidence="2 3" key="1">
    <citation type="journal article" date="2014" name="BMC Genomics">
        <title>Genome and secretome analysis of the hemibiotrophic fungal pathogen, Moniliophthora roreri, which causes frosty pod rot disease of cacao: mechanisms of the biotrophic and necrotrophic phases.</title>
        <authorList>
            <person name="Meinhardt L.W."/>
            <person name="Costa G.G.L."/>
            <person name="Thomazella D.P.T."/>
            <person name="Teixeira P.J.P.L."/>
            <person name="Carazzolle M.F."/>
            <person name="Schuster S.C."/>
            <person name="Carlson J.E."/>
            <person name="Guiltinan M.J."/>
            <person name="Mieczkowski P."/>
            <person name="Farmer A."/>
            <person name="Ramaraj T."/>
            <person name="Crozier J."/>
            <person name="Davis R.E."/>
            <person name="Shao J."/>
            <person name="Melnick R.L."/>
            <person name="Pereira G.A.G."/>
            <person name="Bailey B.A."/>
        </authorList>
    </citation>
    <scope>NUCLEOTIDE SEQUENCE [LARGE SCALE GENOMIC DNA]</scope>
    <source>
        <strain evidence="2 3">MCA 2997</strain>
    </source>
</reference>
<evidence type="ECO:0000313" key="3">
    <source>
        <dbReference type="Proteomes" id="UP000017559"/>
    </source>
</evidence>
<evidence type="ECO:0000256" key="1">
    <source>
        <dbReference type="SAM" id="SignalP"/>
    </source>
</evidence>
<keyword evidence="3" id="KW-1185">Reference proteome</keyword>
<name>V2XFC8_MONRO</name>
<dbReference type="OrthoDB" id="407298at2759"/>
<organism evidence="2 3">
    <name type="scientific">Moniliophthora roreri (strain MCA 2997)</name>
    <name type="common">Cocoa frosty pod rot fungus</name>
    <name type="synonym">Crinipellis roreri</name>
    <dbReference type="NCBI Taxonomy" id="1381753"/>
    <lineage>
        <taxon>Eukaryota</taxon>
        <taxon>Fungi</taxon>
        <taxon>Dikarya</taxon>
        <taxon>Basidiomycota</taxon>
        <taxon>Agaricomycotina</taxon>
        <taxon>Agaricomycetes</taxon>
        <taxon>Agaricomycetidae</taxon>
        <taxon>Agaricales</taxon>
        <taxon>Marasmiineae</taxon>
        <taxon>Marasmiaceae</taxon>
        <taxon>Moniliophthora</taxon>
    </lineage>
</organism>
<feature type="signal peptide" evidence="1">
    <location>
        <begin position="1"/>
        <end position="20"/>
    </location>
</feature>
<proteinExistence type="predicted"/>
<comment type="caution">
    <text evidence="2">The sequence shown here is derived from an EMBL/GenBank/DDBJ whole genome shotgun (WGS) entry which is preliminary data.</text>
</comment>
<keyword evidence="1" id="KW-0732">Signal</keyword>
<evidence type="ECO:0000313" key="2">
    <source>
        <dbReference type="EMBL" id="ESK91180.1"/>
    </source>
</evidence>
<dbReference type="Gene3D" id="2.120.10.70">
    <property type="entry name" value="Fucose-specific lectin"/>
    <property type="match status" value="1"/>
</dbReference>
<sequence length="265" mass="27336">MLLNHVFVAMAMILASAVNGQTWTAAFGATAALAGRDVATAATPATAATAALAGRDVATAATAATVATAALADRDVATAATAATQASAATAATAATQSAATTQTLPQLMRHSGNSFLFYQNTNGDIMMARVSNAFTDGSTSFAGVVVPGNEVLWGTPIAVAQQREDGNDIGNLGLYFYSPNYTLSEYRYLGGNSPPWMGGPTCNSCVTGKNFKIQRGSSVLYAMGSVSREAKAGIRVGFISENFPDTISEADRNYGIWRLAPLPN</sequence>
<protein>
    <submittedName>
        <fullName evidence="2">Uncharacterized protein</fullName>
    </submittedName>
</protein>